<proteinExistence type="predicted"/>
<dbReference type="EnsemblPlants" id="TuG1812G0600000015.01.T02">
    <property type="protein sequence ID" value="TuG1812G0600000015.01.T02"/>
    <property type="gene ID" value="TuG1812G0600000015.01"/>
</dbReference>
<reference evidence="2" key="1">
    <citation type="journal article" date="2013" name="Nature">
        <title>Draft genome of the wheat A-genome progenitor Triticum urartu.</title>
        <authorList>
            <person name="Ling H.Q."/>
            <person name="Zhao S."/>
            <person name="Liu D."/>
            <person name="Wang J."/>
            <person name="Sun H."/>
            <person name="Zhang C."/>
            <person name="Fan H."/>
            <person name="Li D."/>
            <person name="Dong L."/>
            <person name="Tao Y."/>
            <person name="Gao C."/>
            <person name="Wu H."/>
            <person name="Li Y."/>
            <person name="Cui Y."/>
            <person name="Guo X."/>
            <person name="Zheng S."/>
            <person name="Wang B."/>
            <person name="Yu K."/>
            <person name="Liang Q."/>
            <person name="Yang W."/>
            <person name="Lou X."/>
            <person name="Chen J."/>
            <person name="Feng M."/>
            <person name="Jian J."/>
            <person name="Zhang X."/>
            <person name="Luo G."/>
            <person name="Jiang Y."/>
            <person name="Liu J."/>
            <person name="Wang Z."/>
            <person name="Sha Y."/>
            <person name="Zhang B."/>
            <person name="Wu H."/>
            <person name="Tang D."/>
            <person name="Shen Q."/>
            <person name="Xue P."/>
            <person name="Zou S."/>
            <person name="Wang X."/>
            <person name="Liu X."/>
            <person name="Wang F."/>
            <person name="Yang Y."/>
            <person name="An X."/>
            <person name="Dong Z."/>
            <person name="Zhang K."/>
            <person name="Zhang X."/>
            <person name="Luo M.C."/>
            <person name="Dvorak J."/>
            <person name="Tong Y."/>
            <person name="Wang J."/>
            <person name="Yang H."/>
            <person name="Li Z."/>
            <person name="Wang D."/>
            <person name="Zhang A."/>
            <person name="Wang J."/>
        </authorList>
    </citation>
    <scope>NUCLEOTIDE SEQUENCE</scope>
    <source>
        <strain evidence="2">cv. G1812</strain>
    </source>
</reference>
<organism evidence="1 2">
    <name type="scientific">Triticum urartu</name>
    <name type="common">Red wild einkorn</name>
    <name type="synonym">Crithodium urartu</name>
    <dbReference type="NCBI Taxonomy" id="4572"/>
    <lineage>
        <taxon>Eukaryota</taxon>
        <taxon>Viridiplantae</taxon>
        <taxon>Streptophyta</taxon>
        <taxon>Embryophyta</taxon>
        <taxon>Tracheophyta</taxon>
        <taxon>Spermatophyta</taxon>
        <taxon>Magnoliopsida</taxon>
        <taxon>Liliopsida</taxon>
        <taxon>Poales</taxon>
        <taxon>Poaceae</taxon>
        <taxon>BOP clade</taxon>
        <taxon>Pooideae</taxon>
        <taxon>Triticodae</taxon>
        <taxon>Triticeae</taxon>
        <taxon>Triticinae</taxon>
        <taxon>Triticum</taxon>
    </lineage>
</organism>
<dbReference type="AlphaFoldDB" id="A0A8R7UR90"/>
<keyword evidence="2" id="KW-1185">Reference proteome</keyword>
<dbReference type="EnsemblPlants" id="TuG1812G0600000015.01.T03">
    <property type="protein sequence ID" value="TuG1812G0600000015.01.T03"/>
    <property type="gene ID" value="TuG1812G0600000015.01"/>
</dbReference>
<dbReference type="Gramene" id="TuG1812G0600000015.01.T01">
    <property type="protein sequence ID" value="TuG1812G0600000015.01.T01"/>
    <property type="gene ID" value="TuG1812G0600000015.01"/>
</dbReference>
<dbReference type="Gramene" id="TuG1812G0600000015.01.T03">
    <property type="protein sequence ID" value="TuG1812G0600000015.01.T03"/>
    <property type="gene ID" value="TuG1812G0600000015.01"/>
</dbReference>
<evidence type="ECO:0000313" key="1">
    <source>
        <dbReference type="EnsemblPlants" id="TuG1812G0600000015.01.T01"/>
    </source>
</evidence>
<dbReference type="Gramene" id="TuG1812G0600000015.01.T02">
    <property type="protein sequence ID" value="TuG1812G0600000015.01.T02"/>
    <property type="gene ID" value="TuG1812G0600000015.01"/>
</dbReference>
<dbReference type="Gramene" id="TuG1812G0600000015.01.T04">
    <property type="protein sequence ID" value="TuG1812G0600000015.01.T04"/>
    <property type="gene ID" value="TuG1812G0600000015.01"/>
</dbReference>
<dbReference type="EnsemblPlants" id="TuG1812G0600000015.01.T01">
    <property type="protein sequence ID" value="TuG1812G0600000015.01.T01"/>
    <property type="gene ID" value="TuG1812G0600000015.01"/>
</dbReference>
<protein>
    <submittedName>
        <fullName evidence="1">Uncharacterized protein</fullName>
    </submittedName>
</protein>
<dbReference type="Proteomes" id="UP000015106">
    <property type="component" value="Chromosome 6"/>
</dbReference>
<reference evidence="1" key="2">
    <citation type="submission" date="2018-03" db="EMBL/GenBank/DDBJ databases">
        <title>The Triticum urartu genome reveals the dynamic nature of wheat genome evolution.</title>
        <authorList>
            <person name="Ling H."/>
            <person name="Ma B."/>
            <person name="Shi X."/>
            <person name="Liu H."/>
            <person name="Dong L."/>
            <person name="Sun H."/>
            <person name="Cao Y."/>
            <person name="Gao Q."/>
            <person name="Zheng S."/>
            <person name="Li Y."/>
            <person name="Yu Y."/>
            <person name="Du H."/>
            <person name="Qi M."/>
            <person name="Li Y."/>
            <person name="Yu H."/>
            <person name="Cui Y."/>
            <person name="Wang N."/>
            <person name="Chen C."/>
            <person name="Wu H."/>
            <person name="Zhao Y."/>
            <person name="Zhang J."/>
            <person name="Li Y."/>
            <person name="Zhou W."/>
            <person name="Zhang B."/>
            <person name="Hu W."/>
            <person name="Eijk M."/>
            <person name="Tang J."/>
            <person name="Witsenboer H."/>
            <person name="Zhao S."/>
            <person name="Li Z."/>
            <person name="Zhang A."/>
            <person name="Wang D."/>
            <person name="Liang C."/>
        </authorList>
    </citation>
    <scope>NUCLEOTIDE SEQUENCE [LARGE SCALE GENOMIC DNA]</scope>
    <source>
        <strain evidence="1">cv. G1812</strain>
    </source>
</reference>
<evidence type="ECO:0000313" key="2">
    <source>
        <dbReference type="Proteomes" id="UP000015106"/>
    </source>
</evidence>
<reference evidence="1" key="3">
    <citation type="submission" date="2022-06" db="UniProtKB">
        <authorList>
            <consortium name="EnsemblPlants"/>
        </authorList>
    </citation>
    <scope>IDENTIFICATION</scope>
</reference>
<dbReference type="EnsemblPlants" id="TuG1812G0600000015.01.T04">
    <property type="protein sequence ID" value="TuG1812G0600000015.01.T04"/>
    <property type="gene ID" value="TuG1812G0600000015.01"/>
</dbReference>
<name>A0A8R7UR90_TRIUA</name>
<accession>A0A8R7UR90</accession>
<sequence length="119" mass="13695">MRMGYQITAMEARTWICSCFQREYWMFSKLCHTHVLLLALAWAPVCVNAICICQRIMAIRLGYWPIGMFVYGCHKIVMQKIRVVHLRDTSDLVQFSQSTCKQVVPWGGGLPLAFASCMK</sequence>